<keyword evidence="2" id="KW-1185">Reference proteome</keyword>
<dbReference type="HOGENOM" id="CLU_2752259_0_0_9"/>
<evidence type="ECO:0000313" key="1">
    <source>
        <dbReference type="EMBL" id="ABZ84177.1"/>
    </source>
</evidence>
<dbReference type="AlphaFoldDB" id="B0TDD6"/>
<protein>
    <submittedName>
        <fullName evidence="1">Uncharacterized protein</fullName>
    </submittedName>
</protein>
<gene>
    <name evidence="1" type="ORF">HM1_1606</name>
</gene>
<name>B0TDD6_HELMI</name>
<evidence type="ECO:0000313" key="2">
    <source>
        <dbReference type="Proteomes" id="UP000008550"/>
    </source>
</evidence>
<proteinExistence type="predicted"/>
<organism evidence="1 2">
    <name type="scientific">Heliobacterium modesticaldum (strain ATCC 51547 / Ice1)</name>
    <dbReference type="NCBI Taxonomy" id="498761"/>
    <lineage>
        <taxon>Bacteria</taxon>
        <taxon>Bacillati</taxon>
        <taxon>Bacillota</taxon>
        <taxon>Clostridia</taxon>
        <taxon>Eubacteriales</taxon>
        <taxon>Heliobacteriaceae</taxon>
        <taxon>Heliomicrobium</taxon>
    </lineage>
</organism>
<sequence>MKGLMAQTTPTSTRMVKAMRFSQVRFDLSRFWRETTSVTLFLFELYVKICQDKNLFRKRLTARLRARPPG</sequence>
<dbReference type="EMBL" id="CP000930">
    <property type="protein sequence ID" value="ABZ84177.1"/>
    <property type="molecule type" value="Genomic_DNA"/>
</dbReference>
<accession>B0TDD6</accession>
<dbReference type="KEGG" id="hmo:HM1_1606"/>
<dbReference type="Proteomes" id="UP000008550">
    <property type="component" value="Chromosome"/>
</dbReference>
<reference evidence="1 2" key="1">
    <citation type="journal article" date="2008" name="J. Bacteriol.">
        <title>The genome of Heliobacterium modesticaldum, a phototrophic representative of the Firmicutes containing the simplest photosynthetic apparatus.</title>
        <authorList>
            <person name="Sattley W.M."/>
            <person name="Madigan M.T."/>
            <person name="Swingley W.D."/>
            <person name="Cheung P.C."/>
            <person name="Clocksin K.M."/>
            <person name="Conrad A.L."/>
            <person name="Dejesa L.C."/>
            <person name="Honchak B.M."/>
            <person name="Jung D.O."/>
            <person name="Karbach L.E."/>
            <person name="Kurdoglu A."/>
            <person name="Lahiri S."/>
            <person name="Mastrian S.D."/>
            <person name="Page L.E."/>
            <person name="Taylor H.L."/>
            <person name="Wang Z.T."/>
            <person name="Raymond J."/>
            <person name="Chen M."/>
            <person name="Blankenship R.E."/>
            <person name="Touchman J.W."/>
        </authorList>
    </citation>
    <scope>NUCLEOTIDE SEQUENCE [LARGE SCALE GENOMIC DNA]</scope>
    <source>
        <strain evidence="2">ATCC 51547 / Ice1</strain>
    </source>
</reference>